<feature type="compositionally biased region" description="Polar residues" evidence="1">
    <location>
        <begin position="39"/>
        <end position="50"/>
    </location>
</feature>
<evidence type="ECO:0000313" key="2">
    <source>
        <dbReference type="EMBL" id="SJL12114.1"/>
    </source>
</evidence>
<evidence type="ECO:0000256" key="1">
    <source>
        <dbReference type="SAM" id="MobiDB-lite"/>
    </source>
</evidence>
<organism evidence="2 3">
    <name type="scientific">Armillaria ostoyae</name>
    <name type="common">Armillaria root rot fungus</name>
    <dbReference type="NCBI Taxonomy" id="47428"/>
    <lineage>
        <taxon>Eukaryota</taxon>
        <taxon>Fungi</taxon>
        <taxon>Dikarya</taxon>
        <taxon>Basidiomycota</taxon>
        <taxon>Agaricomycotina</taxon>
        <taxon>Agaricomycetes</taxon>
        <taxon>Agaricomycetidae</taxon>
        <taxon>Agaricales</taxon>
        <taxon>Marasmiineae</taxon>
        <taxon>Physalacriaceae</taxon>
        <taxon>Armillaria</taxon>
    </lineage>
</organism>
<dbReference type="GO" id="GO:0003677">
    <property type="term" value="F:DNA binding"/>
    <property type="evidence" value="ECO:0007669"/>
    <property type="project" value="InterPro"/>
</dbReference>
<protein>
    <submittedName>
        <fullName evidence="2">Uncharacterized protein</fullName>
    </submittedName>
</protein>
<keyword evidence="3" id="KW-1185">Reference proteome</keyword>
<dbReference type="Proteomes" id="UP000219338">
    <property type="component" value="Unassembled WGS sequence"/>
</dbReference>
<evidence type="ECO:0000313" key="3">
    <source>
        <dbReference type="Proteomes" id="UP000219338"/>
    </source>
</evidence>
<accession>A0A284RTP4</accession>
<dbReference type="InterPro" id="IPR017956">
    <property type="entry name" value="AT_hook_DNA-bd_motif"/>
</dbReference>
<reference evidence="3" key="1">
    <citation type="journal article" date="2017" name="Nat. Ecol. Evol.">
        <title>Genome expansion and lineage-specific genetic innovations in the forest pathogenic fungi Armillaria.</title>
        <authorList>
            <person name="Sipos G."/>
            <person name="Prasanna A.N."/>
            <person name="Walter M.C."/>
            <person name="O'Connor E."/>
            <person name="Balint B."/>
            <person name="Krizsan K."/>
            <person name="Kiss B."/>
            <person name="Hess J."/>
            <person name="Varga T."/>
            <person name="Slot J."/>
            <person name="Riley R."/>
            <person name="Boka B."/>
            <person name="Rigling D."/>
            <person name="Barry K."/>
            <person name="Lee J."/>
            <person name="Mihaltcheva S."/>
            <person name="LaButti K."/>
            <person name="Lipzen A."/>
            <person name="Waldron R."/>
            <person name="Moloney N.M."/>
            <person name="Sperisen C."/>
            <person name="Kredics L."/>
            <person name="Vagvoelgyi C."/>
            <person name="Patrignani A."/>
            <person name="Fitzpatrick D."/>
            <person name="Nagy I."/>
            <person name="Doyle S."/>
            <person name="Anderson J.B."/>
            <person name="Grigoriev I.V."/>
            <person name="Gueldener U."/>
            <person name="Muensterkoetter M."/>
            <person name="Nagy L.G."/>
        </authorList>
    </citation>
    <scope>NUCLEOTIDE SEQUENCE [LARGE SCALE GENOMIC DNA]</scope>
    <source>
        <strain evidence="3">C18/9</strain>
    </source>
</reference>
<gene>
    <name evidence="2" type="ORF">ARMOST_15535</name>
</gene>
<proteinExistence type="predicted"/>
<dbReference type="EMBL" id="FUEG01000016">
    <property type="protein sequence ID" value="SJL12114.1"/>
    <property type="molecule type" value="Genomic_DNA"/>
</dbReference>
<dbReference type="PRINTS" id="PR00929">
    <property type="entry name" value="ATHOOK"/>
</dbReference>
<feature type="region of interest" description="Disordered" evidence="1">
    <location>
        <begin position="16"/>
        <end position="128"/>
    </location>
</feature>
<dbReference type="AlphaFoldDB" id="A0A284RTP4"/>
<sequence length="166" mass="18477">MADVIPVNTGMVNDCRNTGAEKSTSSRRLHVNMPDACMTETSPRDTQTTIPLCETTDSTHEHLTSQKSDAPTPIEPPIPKRPHRRPRKQPQPCPEIDMPKRKHGRPRKQQEIPIEPILKRKQGRPRKTATVIDLNRVAGKHPNVVLSASSMIPTGTRTGHPLAPVF</sequence>
<name>A0A284RTP4_ARMOS</name>